<dbReference type="SUPFAM" id="SSF49303">
    <property type="entry name" value="beta-Galactosidase/glucuronidase domain"/>
    <property type="match status" value="2"/>
</dbReference>
<evidence type="ECO:0000256" key="1">
    <source>
        <dbReference type="ARBA" id="ARBA00001412"/>
    </source>
</evidence>
<comment type="catalytic activity">
    <reaction evidence="1 8">
        <text>Hydrolysis of terminal non-reducing beta-D-galactose residues in beta-D-galactosides.</text>
        <dbReference type="EC" id="3.2.1.23"/>
    </reaction>
</comment>
<dbReference type="PRINTS" id="PR00132">
    <property type="entry name" value="GLHYDRLASE2"/>
</dbReference>
<dbReference type="InterPro" id="IPR004199">
    <property type="entry name" value="B-gal_small/dom_5"/>
</dbReference>
<name>A0ABT4I634_9ACTO</name>
<dbReference type="Pfam" id="PF02836">
    <property type="entry name" value="Glyco_hydro_2_C"/>
    <property type="match status" value="1"/>
</dbReference>
<evidence type="ECO:0000313" key="11">
    <source>
        <dbReference type="EMBL" id="MCZ0857197.1"/>
    </source>
</evidence>
<dbReference type="Pfam" id="PF00703">
    <property type="entry name" value="Glyco_hydro_2"/>
    <property type="match status" value="1"/>
</dbReference>
<dbReference type="InterPro" id="IPR023230">
    <property type="entry name" value="Glyco_hydro_2_CS"/>
</dbReference>
<dbReference type="InterPro" id="IPR006104">
    <property type="entry name" value="Glyco_hydro_2_N"/>
</dbReference>
<protein>
    <recommendedName>
        <fullName evidence="4 8">Beta-galactosidase</fullName>
        <ecNumber evidence="3 8">3.2.1.23</ecNumber>
    </recommendedName>
    <alternativeName>
        <fullName evidence="7 8">Lactase</fullName>
    </alternativeName>
</protein>
<dbReference type="SUPFAM" id="SSF51445">
    <property type="entry name" value="(Trans)glycosidases"/>
    <property type="match status" value="1"/>
</dbReference>
<dbReference type="Gene3D" id="3.20.20.80">
    <property type="entry name" value="Glycosidases"/>
    <property type="match status" value="1"/>
</dbReference>
<dbReference type="PROSITE" id="PS00719">
    <property type="entry name" value="GLYCOSYL_HYDROL_F2_1"/>
    <property type="match status" value="1"/>
</dbReference>
<evidence type="ECO:0000313" key="12">
    <source>
        <dbReference type="Proteomes" id="UP001072034"/>
    </source>
</evidence>
<dbReference type="InterPro" id="IPR006101">
    <property type="entry name" value="Glyco_hydro_2"/>
</dbReference>
<dbReference type="Pfam" id="PF16353">
    <property type="entry name" value="LacZ_4"/>
    <property type="match status" value="1"/>
</dbReference>
<dbReference type="InterPro" id="IPR032312">
    <property type="entry name" value="LacZ_4"/>
</dbReference>
<dbReference type="EC" id="3.2.1.23" evidence="3 8"/>
<evidence type="ECO:0000256" key="5">
    <source>
        <dbReference type="ARBA" id="ARBA00022801"/>
    </source>
</evidence>
<feature type="compositionally biased region" description="Low complexity" evidence="9">
    <location>
        <begin position="713"/>
        <end position="723"/>
    </location>
</feature>
<gene>
    <name evidence="11" type="ORF">OHJ16_03965</name>
</gene>
<evidence type="ECO:0000256" key="2">
    <source>
        <dbReference type="ARBA" id="ARBA00007401"/>
    </source>
</evidence>
<dbReference type="Gene3D" id="2.70.98.10">
    <property type="match status" value="1"/>
</dbReference>
<dbReference type="InterPro" id="IPR014718">
    <property type="entry name" value="GH-type_carb-bd"/>
</dbReference>
<accession>A0ABT4I634</accession>
<organism evidence="11 12">
    <name type="scientific">Actinomyces israelii</name>
    <dbReference type="NCBI Taxonomy" id="1659"/>
    <lineage>
        <taxon>Bacteria</taxon>
        <taxon>Bacillati</taxon>
        <taxon>Actinomycetota</taxon>
        <taxon>Actinomycetes</taxon>
        <taxon>Actinomycetales</taxon>
        <taxon>Actinomycetaceae</taxon>
        <taxon>Actinomyces</taxon>
    </lineage>
</organism>
<evidence type="ECO:0000256" key="7">
    <source>
        <dbReference type="ARBA" id="ARBA00032230"/>
    </source>
</evidence>
<feature type="compositionally biased region" description="Low complexity" evidence="9">
    <location>
        <begin position="691"/>
        <end position="706"/>
    </location>
</feature>
<evidence type="ECO:0000256" key="8">
    <source>
        <dbReference type="RuleBase" id="RU361154"/>
    </source>
</evidence>
<dbReference type="SUPFAM" id="SSF74650">
    <property type="entry name" value="Galactose mutarotase-like"/>
    <property type="match status" value="1"/>
</dbReference>
<comment type="caution">
    <text evidence="11">The sequence shown here is derived from an EMBL/GenBank/DDBJ whole genome shotgun (WGS) entry which is preliminary data.</text>
</comment>
<dbReference type="InterPro" id="IPR023232">
    <property type="entry name" value="Glyco_hydro_2_AS"/>
</dbReference>
<dbReference type="InterPro" id="IPR017853">
    <property type="entry name" value="GH"/>
</dbReference>
<keyword evidence="5 8" id="KW-0378">Hydrolase</keyword>
<dbReference type="InterPro" id="IPR006102">
    <property type="entry name" value="Ig-like_GH2"/>
</dbReference>
<evidence type="ECO:0000256" key="9">
    <source>
        <dbReference type="SAM" id="MobiDB-lite"/>
    </source>
</evidence>
<dbReference type="Gene3D" id="2.60.120.260">
    <property type="entry name" value="Galactose-binding domain-like"/>
    <property type="match status" value="1"/>
</dbReference>
<dbReference type="Proteomes" id="UP001072034">
    <property type="component" value="Unassembled WGS sequence"/>
</dbReference>
<feature type="region of interest" description="Disordered" evidence="9">
    <location>
        <begin position="691"/>
        <end position="746"/>
    </location>
</feature>
<dbReference type="Gene3D" id="2.60.40.10">
    <property type="entry name" value="Immunoglobulins"/>
    <property type="match status" value="2"/>
</dbReference>
<feature type="compositionally biased region" description="Low complexity" evidence="9">
    <location>
        <begin position="968"/>
        <end position="982"/>
    </location>
</feature>
<keyword evidence="12" id="KW-1185">Reference proteome</keyword>
<evidence type="ECO:0000256" key="4">
    <source>
        <dbReference type="ARBA" id="ARBA00013303"/>
    </source>
</evidence>
<dbReference type="Pfam" id="PF02929">
    <property type="entry name" value="Bgal_small_N"/>
    <property type="match status" value="1"/>
</dbReference>
<dbReference type="InterPro" id="IPR050347">
    <property type="entry name" value="Bact_Beta-galactosidase"/>
</dbReference>
<dbReference type="EMBL" id="JAPTMY010000006">
    <property type="protein sequence ID" value="MCZ0857197.1"/>
    <property type="molecule type" value="Genomic_DNA"/>
</dbReference>
<dbReference type="SMART" id="SM01038">
    <property type="entry name" value="Bgal_small_N"/>
    <property type="match status" value="1"/>
</dbReference>
<dbReference type="PANTHER" id="PTHR46323:SF2">
    <property type="entry name" value="BETA-GALACTOSIDASE"/>
    <property type="match status" value="1"/>
</dbReference>
<evidence type="ECO:0000256" key="6">
    <source>
        <dbReference type="ARBA" id="ARBA00023295"/>
    </source>
</evidence>
<dbReference type="InterPro" id="IPR006103">
    <property type="entry name" value="Glyco_hydro_2_cat"/>
</dbReference>
<dbReference type="PANTHER" id="PTHR46323">
    <property type="entry name" value="BETA-GALACTOSIDASE"/>
    <property type="match status" value="1"/>
</dbReference>
<dbReference type="InterPro" id="IPR036156">
    <property type="entry name" value="Beta-gal/glucu_dom_sf"/>
</dbReference>
<keyword evidence="6 8" id="KW-0326">Glycosidase</keyword>
<evidence type="ECO:0000256" key="3">
    <source>
        <dbReference type="ARBA" id="ARBA00012756"/>
    </source>
</evidence>
<comment type="similarity">
    <text evidence="2 8">Belongs to the glycosyl hydrolase 2 family.</text>
</comment>
<dbReference type="InterPro" id="IPR011013">
    <property type="entry name" value="Gal_mutarotase_sf_dom"/>
</dbReference>
<dbReference type="RefSeq" id="WP_268916834.1">
    <property type="nucleotide sequence ID" value="NZ_JAPTMY010000006.1"/>
</dbReference>
<sequence length="1074" mass="117640">MANLNDWENPGLPHRHRLPARAYFFGYPSAEAAATRDRALSTGFTDLSGPWSFRLFDSPARVHDDDLAAPHPEWDEVRVPHLWQIDGYGRLQYTDEGFPFPVRQPLVPSANPTGVYQRELPRPALAPGERAVLRLDGADSYAEVYVNGGFVGMTKGSRLSAELDVTGHLDRETNLLAIKVLQYCDGSYVEDQDMWWASGIFRDVYLMTRPAARLEDFRASTRLTAGGGADVTLEVTTRGARDVRWSLTGPDGSRVEGVAADGAPCTVHVPDAVTWNPEAPALYDLLMEVRDEAGAVAETVPHRLGLAEVTIEDGRLLLNGAYVKMRGVNRHDHDDHKGRAVDMERVRRDLELMKLHNINAVRTSHYPNDPRFYEMCDEIGLMVLAETDLETHGFENVGDIARVTDDPAWEPAYIDRIERLVVQERNHACVVLWSLGNESGFGRNIRAMYGRCKELDPRPVHYEEDRDAECVDVISTMYSRVSQMNDFGEHPHAKPRILCEYGHAMGNGPGGLAEYQRVIDRWDSIQGQFVWEWCDHGLAATAEDGREYHTYGGDHGDYPNSSSFCIDGLVLPWQEPSPGLAEYKQVLCPVAVFWMDGLLHVRNGRFFTDTSDVVLDLERVVDGVTDSVRLLAPGTLVPGQQTVLPCPVEAAAGALTHLTVHVRSTTATAWAPQGHELGVYQFVVADESGPDAAAGLRPDAGPAAPDAEPDPTAEPGAVVEPGPVSRPRPSAPSANRPCRADRSRRARVERDELVVTDGDQEIRFDTVTGALGSWVRRGRRVLTAPPAVGFWTPLIDNHRQESDELWTSRHLQIMQTSTRSVAWREEGGGVVVEVAQIIAPPVLDLGAEVALTYTVTGSGVSLSAVGRTYGDYRGIIPRTGITFEAPGACREVTWLGLGPGENYPDSRAAAVVGRWTSTVEDMQTPYVVPQDCANRGGVRWFTLTDPRGAGLAVARTPDDGAGRGAAGGPESAPPAEGESPRSGPAAERDFSFSVWPWTCEDIDAARHRTDLVARESVTVNVNHRVLGLGSNSWGSEVLDAYRTRFEDFAFSFDLIPLDGALPDGPATDRPAIGV</sequence>
<dbReference type="InterPro" id="IPR013783">
    <property type="entry name" value="Ig-like_fold"/>
</dbReference>
<evidence type="ECO:0000259" key="10">
    <source>
        <dbReference type="SMART" id="SM01038"/>
    </source>
</evidence>
<dbReference type="PROSITE" id="PS00608">
    <property type="entry name" value="GLYCOSYL_HYDROL_F2_2"/>
    <property type="match status" value="1"/>
</dbReference>
<proteinExistence type="inferred from homology"/>
<feature type="region of interest" description="Disordered" evidence="9">
    <location>
        <begin position="951"/>
        <end position="987"/>
    </location>
</feature>
<dbReference type="SUPFAM" id="SSF49785">
    <property type="entry name" value="Galactose-binding domain-like"/>
    <property type="match status" value="1"/>
</dbReference>
<reference evidence="11" key="1">
    <citation type="submission" date="2022-10" db="EMBL/GenBank/DDBJ databases">
        <title>Genome sequence of Actinomyces israelii ATCC 10048.</title>
        <authorList>
            <person name="Watt R.M."/>
            <person name="Tong W.M."/>
        </authorList>
    </citation>
    <scope>NUCLEOTIDE SEQUENCE</scope>
    <source>
        <strain evidence="11">ATCC 10048</strain>
    </source>
</reference>
<dbReference type="InterPro" id="IPR008979">
    <property type="entry name" value="Galactose-bd-like_sf"/>
</dbReference>
<dbReference type="Pfam" id="PF02837">
    <property type="entry name" value="Glyco_hydro_2_N"/>
    <property type="match status" value="1"/>
</dbReference>
<feature type="domain" description="Beta galactosidase small chain/" evidence="10">
    <location>
        <begin position="754"/>
        <end position="1055"/>
    </location>
</feature>